<dbReference type="Pfam" id="PF13396">
    <property type="entry name" value="PLDc_N"/>
    <property type="match status" value="1"/>
</dbReference>
<evidence type="ECO:0000256" key="3">
    <source>
        <dbReference type="ARBA" id="ARBA00022692"/>
    </source>
</evidence>
<evidence type="ECO:0000259" key="8">
    <source>
        <dbReference type="Pfam" id="PF13396"/>
    </source>
</evidence>
<dbReference type="GO" id="GO:0005886">
    <property type="term" value="C:plasma membrane"/>
    <property type="evidence" value="ECO:0007669"/>
    <property type="project" value="UniProtKB-SubCell"/>
</dbReference>
<keyword evidence="2" id="KW-1003">Cell membrane</keyword>
<comment type="subcellular location">
    <subcellularLocation>
        <location evidence="1">Cell membrane</location>
        <topology evidence="1">Multi-pass membrane protein</topology>
    </subcellularLocation>
</comment>
<protein>
    <submittedName>
        <fullName evidence="9">SHOCT domain-containing protein</fullName>
    </submittedName>
</protein>
<feature type="domain" description="SHOCT" evidence="7">
    <location>
        <begin position="95"/>
        <end position="122"/>
    </location>
</feature>
<evidence type="ECO:0000256" key="4">
    <source>
        <dbReference type="ARBA" id="ARBA00022989"/>
    </source>
</evidence>
<keyword evidence="10" id="KW-1185">Reference proteome</keyword>
<evidence type="ECO:0000313" key="9">
    <source>
        <dbReference type="EMBL" id="NEN04288.1"/>
    </source>
</evidence>
<evidence type="ECO:0000259" key="7">
    <source>
        <dbReference type="Pfam" id="PF09851"/>
    </source>
</evidence>
<keyword evidence="3 6" id="KW-0812">Transmembrane</keyword>
<accession>A0A6L9XTH3</accession>
<dbReference type="EMBL" id="JAAGWY010000001">
    <property type="protein sequence ID" value="NEN04288.1"/>
    <property type="molecule type" value="Genomic_DNA"/>
</dbReference>
<evidence type="ECO:0000256" key="6">
    <source>
        <dbReference type="SAM" id="Phobius"/>
    </source>
</evidence>
<dbReference type="Pfam" id="PF09851">
    <property type="entry name" value="SHOCT"/>
    <property type="match status" value="1"/>
</dbReference>
<evidence type="ECO:0000313" key="10">
    <source>
        <dbReference type="Proteomes" id="UP000474967"/>
    </source>
</evidence>
<keyword evidence="4 6" id="KW-1133">Transmembrane helix</keyword>
<feature type="domain" description="Cardiolipin synthase N-terminal" evidence="8">
    <location>
        <begin position="19"/>
        <end position="62"/>
    </location>
</feature>
<comment type="caution">
    <text evidence="9">The sequence shown here is derived from an EMBL/GenBank/DDBJ whole genome shotgun (WGS) entry which is preliminary data.</text>
</comment>
<dbReference type="InterPro" id="IPR027379">
    <property type="entry name" value="CLS_N"/>
</dbReference>
<dbReference type="Proteomes" id="UP000474967">
    <property type="component" value="Unassembled WGS sequence"/>
</dbReference>
<reference evidence="9 10" key="1">
    <citation type="journal article" date="2014" name="J. Microbiol.">
        <title>Diaminobutyricibacter tongyongensis gen. nov., sp. nov. and Homoserinibacter gongjuensis gen. nov., sp. nov. belong to the family Microbacteriaceae.</title>
        <authorList>
            <person name="Kim S.J."/>
            <person name="Ahn J.H."/>
            <person name="Weon H.Y."/>
            <person name="Hamada M."/>
            <person name="Suzuki K."/>
            <person name="Kwon S.W."/>
        </authorList>
    </citation>
    <scope>NUCLEOTIDE SEQUENCE [LARGE SCALE GENOMIC DNA]</scope>
    <source>
        <strain evidence="9 10">NBRC 108724</strain>
    </source>
</reference>
<dbReference type="RefSeq" id="WP_163287436.1">
    <property type="nucleotide sequence ID" value="NZ_JAAGWY010000001.1"/>
</dbReference>
<name>A0A6L9XTH3_9MICO</name>
<keyword evidence="5 6" id="KW-0472">Membrane</keyword>
<evidence type="ECO:0000256" key="2">
    <source>
        <dbReference type="ARBA" id="ARBA00022475"/>
    </source>
</evidence>
<proteinExistence type="predicted"/>
<sequence length="123" mass="13835">MFTNFFSYLLWTFIFVAYLMIIFGIISDLFRDDSVNGWGKAIWIIFIVFVPFLTALVYFIARGPSMAARRSMDAATTRSETDAYIQKVVTTPAADQIAQAKQLLDDGTISQAEFDTLKARALA</sequence>
<dbReference type="InterPro" id="IPR018649">
    <property type="entry name" value="SHOCT"/>
</dbReference>
<dbReference type="AlphaFoldDB" id="A0A6L9XTH3"/>
<gene>
    <name evidence="9" type="ORF">G3T36_00225</name>
</gene>
<evidence type="ECO:0000256" key="5">
    <source>
        <dbReference type="ARBA" id="ARBA00023136"/>
    </source>
</evidence>
<evidence type="ECO:0000256" key="1">
    <source>
        <dbReference type="ARBA" id="ARBA00004651"/>
    </source>
</evidence>
<feature type="transmembrane region" description="Helical" evidence="6">
    <location>
        <begin position="41"/>
        <end position="61"/>
    </location>
</feature>
<organism evidence="9 10">
    <name type="scientific">Leifsonia tongyongensis</name>
    <dbReference type="NCBI Taxonomy" id="1268043"/>
    <lineage>
        <taxon>Bacteria</taxon>
        <taxon>Bacillati</taxon>
        <taxon>Actinomycetota</taxon>
        <taxon>Actinomycetes</taxon>
        <taxon>Micrococcales</taxon>
        <taxon>Microbacteriaceae</taxon>
        <taxon>Leifsonia</taxon>
    </lineage>
</organism>
<feature type="transmembrane region" description="Helical" evidence="6">
    <location>
        <begin position="5"/>
        <end position="26"/>
    </location>
</feature>